<evidence type="ECO:0000313" key="8">
    <source>
        <dbReference type="Proteomes" id="UP000184048"/>
    </source>
</evidence>
<evidence type="ECO:0000256" key="5">
    <source>
        <dbReference type="ARBA" id="ARBA00023285"/>
    </source>
</evidence>
<keyword evidence="4" id="KW-0862">Zinc</keyword>
<dbReference type="InterPro" id="IPR001261">
    <property type="entry name" value="ArgE/DapE_CS"/>
</dbReference>
<dbReference type="PANTHER" id="PTHR43808">
    <property type="entry name" value="ACETYLORNITHINE DEACETYLASE"/>
    <property type="match status" value="1"/>
</dbReference>
<dbReference type="EMBL" id="FQUU01000016">
    <property type="protein sequence ID" value="SHF69823.1"/>
    <property type="molecule type" value="Genomic_DNA"/>
</dbReference>
<keyword evidence="2" id="KW-0479">Metal-binding</keyword>
<sequence length="356" mass="39165">MNNETEILKQEAIALLRHLITLPSFSKDEWQTASEITKFLSGKGVQVTRVGNNVLALNKFFDSSKPTILLNSHHDTVRPNSNYTRDPFDGKIEDGKLYGLGSNDAGGCLVALMMTFLHYYENDSLQYNLAYAATAEEEISGAGGIENALKFLPPIDCAIVGEPTLMQMAIAEKGLVVLDCTAMGKAGHAARNEGENAIYKAVKDIEWISNHHFEKVSDLLGAVKMSVTVIETDNKAHNVVPAQCKFVIDVRVNEQYTLEEVVETIKDNINSDVSPRSLRIRSSIIPLQHPLVRSGISLGLTYYGSPTTSDKALMSFPALKIGPGDSARSHMADEYIYVEEIKNGIDIYIQVLSEIL</sequence>
<keyword evidence="3" id="KW-0378">Hydrolase</keyword>
<reference evidence="7 8" key="1">
    <citation type="submission" date="2016-11" db="EMBL/GenBank/DDBJ databases">
        <authorList>
            <person name="Jaros S."/>
            <person name="Januszkiewicz K."/>
            <person name="Wedrychowicz H."/>
        </authorList>
    </citation>
    <scope>NUCLEOTIDE SEQUENCE [LARGE SCALE GENOMIC DNA]</scope>
    <source>
        <strain evidence="7 8">DSM 18119</strain>
    </source>
</reference>
<proteinExistence type="predicted"/>
<dbReference type="GO" id="GO:0008777">
    <property type="term" value="F:acetylornithine deacetylase activity"/>
    <property type="evidence" value="ECO:0007669"/>
    <property type="project" value="TreeGrafter"/>
</dbReference>
<evidence type="ECO:0000256" key="3">
    <source>
        <dbReference type="ARBA" id="ARBA00022801"/>
    </source>
</evidence>
<dbReference type="Pfam" id="PF01546">
    <property type="entry name" value="Peptidase_M20"/>
    <property type="match status" value="1"/>
</dbReference>
<dbReference type="SUPFAM" id="SSF53187">
    <property type="entry name" value="Zn-dependent exopeptidases"/>
    <property type="match status" value="1"/>
</dbReference>
<evidence type="ECO:0000259" key="6">
    <source>
        <dbReference type="Pfam" id="PF07687"/>
    </source>
</evidence>
<dbReference type="Gene3D" id="3.40.630.10">
    <property type="entry name" value="Zn peptidases"/>
    <property type="match status" value="1"/>
</dbReference>
<comment type="cofactor">
    <cofactor evidence="1">
        <name>Zn(2+)</name>
        <dbReference type="ChEBI" id="CHEBI:29105"/>
    </cofactor>
</comment>
<keyword evidence="8" id="KW-1185">Reference proteome</keyword>
<dbReference type="GO" id="GO:0046872">
    <property type="term" value="F:metal ion binding"/>
    <property type="evidence" value="ECO:0007669"/>
    <property type="project" value="UniProtKB-KW"/>
</dbReference>
<dbReference type="Gene3D" id="3.30.70.360">
    <property type="match status" value="1"/>
</dbReference>
<dbReference type="InterPro" id="IPR002933">
    <property type="entry name" value="Peptidase_M20"/>
</dbReference>
<dbReference type="PANTHER" id="PTHR43808:SF31">
    <property type="entry name" value="N-ACETYL-L-CITRULLINE DEACETYLASE"/>
    <property type="match status" value="1"/>
</dbReference>
<dbReference type="InterPro" id="IPR036264">
    <property type="entry name" value="Bact_exopeptidase_dim_dom"/>
</dbReference>
<dbReference type="InterPro" id="IPR011650">
    <property type="entry name" value="Peptidase_M20_dimer"/>
</dbReference>
<dbReference type="STRING" id="1121884.SAMN02745131_03314"/>
<keyword evidence="5" id="KW-0170">Cobalt</keyword>
<dbReference type="AlphaFoldDB" id="A0A1M5DS61"/>
<evidence type="ECO:0000256" key="1">
    <source>
        <dbReference type="ARBA" id="ARBA00001947"/>
    </source>
</evidence>
<dbReference type="InterPro" id="IPR050072">
    <property type="entry name" value="Peptidase_M20A"/>
</dbReference>
<evidence type="ECO:0000256" key="2">
    <source>
        <dbReference type="ARBA" id="ARBA00022723"/>
    </source>
</evidence>
<gene>
    <name evidence="7" type="ORF">SAMN02745131_03314</name>
</gene>
<accession>A0A1M5DS61</accession>
<feature type="domain" description="Peptidase M20 dimerisation" evidence="6">
    <location>
        <begin position="170"/>
        <end position="271"/>
    </location>
</feature>
<protein>
    <submittedName>
        <fullName evidence="7">Acetylornithine deacetylase</fullName>
    </submittedName>
</protein>
<dbReference type="CDD" id="cd05651">
    <property type="entry name" value="M20_ArgE_DapE-like"/>
    <property type="match status" value="1"/>
</dbReference>
<dbReference type="PROSITE" id="PS00758">
    <property type="entry name" value="ARGE_DAPE_CPG2_1"/>
    <property type="match status" value="1"/>
</dbReference>
<dbReference type="RefSeq" id="WP_072836454.1">
    <property type="nucleotide sequence ID" value="NZ_FQUU01000016.1"/>
</dbReference>
<dbReference type="OrthoDB" id="9792335at2"/>
<dbReference type="SUPFAM" id="SSF55031">
    <property type="entry name" value="Bacterial exopeptidase dimerisation domain"/>
    <property type="match status" value="1"/>
</dbReference>
<evidence type="ECO:0000256" key="4">
    <source>
        <dbReference type="ARBA" id="ARBA00022833"/>
    </source>
</evidence>
<organism evidence="7 8">
    <name type="scientific">Flavisolibacter ginsengisoli DSM 18119</name>
    <dbReference type="NCBI Taxonomy" id="1121884"/>
    <lineage>
        <taxon>Bacteria</taxon>
        <taxon>Pseudomonadati</taxon>
        <taxon>Bacteroidota</taxon>
        <taxon>Chitinophagia</taxon>
        <taxon>Chitinophagales</taxon>
        <taxon>Chitinophagaceae</taxon>
        <taxon>Flavisolibacter</taxon>
    </lineage>
</organism>
<dbReference type="GO" id="GO:0006526">
    <property type="term" value="P:L-arginine biosynthetic process"/>
    <property type="evidence" value="ECO:0007669"/>
    <property type="project" value="TreeGrafter"/>
</dbReference>
<evidence type="ECO:0000313" key="7">
    <source>
        <dbReference type="EMBL" id="SHF69823.1"/>
    </source>
</evidence>
<dbReference type="Pfam" id="PF07687">
    <property type="entry name" value="M20_dimer"/>
    <property type="match status" value="1"/>
</dbReference>
<name>A0A1M5DS61_9BACT</name>
<dbReference type="Proteomes" id="UP000184048">
    <property type="component" value="Unassembled WGS sequence"/>
</dbReference>